<dbReference type="EMBL" id="WBSO01000004">
    <property type="protein sequence ID" value="KAB8299356.1"/>
    <property type="molecule type" value="Genomic_DNA"/>
</dbReference>
<evidence type="ECO:0000313" key="9">
    <source>
        <dbReference type="EMBL" id="KAB8299356.1"/>
    </source>
</evidence>
<comment type="caution">
    <text evidence="9">The sequence shown here is derived from an EMBL/GenBank/DDBJ whole genome shotgun (WGS) entry which is preliminary data.</text>
</comment>
<keyword evidence="6" id="KW-0564">Palmitate</keyword>
<dbReference type="Proteomes" id="UP000440041">
    <property type="component" value="Unassembled WGS sequence"/>
</dbReference>
<evidence type="ECO:0000256" key="1">
    <source>
        <dbReference type="ARBA" id="ARBA00008520"/>
    </source>
</evidence>
<accession>A0A6A2W1X1</accession>
<gene>
    <name evidence="9" type="ORF">DSM100238_0788</name>
</gene>
<evidence type="ECO:0000256" key="8">
    <source>
        <dbReference type="SAM" id="SignalP"/>
    </source>
</evidence>
<dbReference type="GO" id="GO:0055085">
    <property type="term" value="P:transmembrane transport"/>
    <property type="evidence" value="ECO:0007669"/>
    <property type="project" value="InterPro"/>
</dbReference>
<dbReference type="AlphaFoldDB" id="A0A6A2W1X1"/>
<dbReference type="PROSITE" id="PS01037">
    <property type="entry name" value="SBP_BACTERIAL_1"/>
    <property type="match status" value="1"/>
</dbReference>
<keyword evidence="7" id="KW-0449">Lipoprotein</keyword>
<dbReference type="InterPro" id="IPR006059">
    <property type="entry name" value="SBP"/>
</dbReference>
<protein>
    <submittedName>
        <fullName evidence="9">Sugar ABC transporter substrate-binding protein</fullName>
    </submittedName>
</protein>
<dbReference type="PANTHER" id="PTHR43649">
    <property type="entry name" value="ARABINOSE-BINDING PROTEIN-RELATED"/>
    <property type="match status" value="1"/>
</dbReference>
<evidence type="ECO:0000256" key="4">
    <source>
        <dbReference type="ARBA" id="ARBA00022729"/>
    </source>
</evidence>
<evidence type="ECO:0000256" key="2">
    <source>
        <dbReference type="ARBA" id="ARBA00022448"/>
    </source>
</evidence>
<reference evidence="9 10" key="1">
    <citation type="submission" date="2019-09" db="EMBL/GenBank/DDBJ databases">
        <title>Characterization of the phylogenetic diversity of two novel species belonging to the genus Bifidobacterium: Bifidobacterium cebidarum sp. nov. and Bifidobacterium leontopitheci sp. nov.</title>
        <authorList>
            <person name="Lugli G.A."/>
            <person name="Duranti S."/>
            <person name="Milani C."/>
            <person name="Turroni F."/>
            <person name="Ventura M."/>
        </authorList>
    </citation>
    <scope>NUCLEOTIDE SEQUENCE [LARGE SCALE GENOMIC DNA]</scope>
    <source>
        <strain evidence="9 10">DSM 100238</strain>
    </source>
</reference>
<keyword evidence="3" id="KW-1003">Cell membrane</keyword>
<feature type="signal peptide" evidence="8">
    <location>
        <begin position="1"/>
        <end position="21"/>
    </location>
</feature>
<name>A0A6A2W1X1_9BIFI</name>
<dbReference type="PANTHER" id="PTHR43649:SF33">
    <property type="entry name" value="POLYGALACTURONAN_RHAMNOGALACTURONAN-BINDING PROTEIN YTCQ"/>
    <property type="match status" value="1"/>
</dbReference>
<sequence length="463" mass="50677">MKAITKIAAAAVAAVCAVSLAACGGSGSGKATNVTYPQIKLGTTGKNIKTTIKLFSHRTDLAQDSYNGTTWKEYIAEFNKMYPNITVKVTTNSNYADSALTRLQGGDWGDIMMIPAVDKSELGNYFLSYGKTSDMDKQIKYVHAWEYKGDVYGVPANGNAVGIVYNKKVFKEAGVDKLPNTPDEFIKDLKAIKEKTKATPLYTNYAAGWTMGAWDSYIGGTATGDAKYMNQELLHTKDPFSNPKDGTHAYNVYKILYDAVKDKLTEDDYSTTDWEGSKSKMNNGEIATMVLGSWAVSQIKQAGSNADDIGYMPFPISIKGKQYATSAADYSYGINKDSSADNQEASMIFVKWMTEKSGYAYNEGGIGVAKNDTKLPDTYAEFNNVKFLEDEPAVSGEEDLFNDLNSDSELAINAGGDKRVQAIVEHAANGDESYDDIVKDWNSKWNEALKTEDVSVKYTTVAK</sequence>
<feature type="chain" id="PRO_5038601419" evidence="8">
    <location>
        <begin position="22"/>
        <end position="463"/>
    </location>
</feature>
<dbReference type="OrthoDB" id="2060074at2"/>
<dbReference type="Pfam" id="PF01547">
    <property type="entry name" value="SBP_bac_1"/>
    <property type="match status" value="1"/>
</dbReference>
<proteinExistence type="inferred from homology"/>
<dbReference type="PROSITE" id="PS51257">
    <property type="entry name" value="PROKAR_LIPOPROTEIN"/>
    <property type="match status" value="1"/>
</dbReference>
<evidence type="ECO:0000256" key="5">
    <source>
        <dbReference type="ARBA" id="ARBA00023136"/>
    </source>
</evidence>
<keyword evidence="10" id="KW-1185">Reference proteome</keyword>
<evidence type="ECO:0000256" key="7">
    <source>
        <dbReference type="ARBA" id="ARBA00023288"/>
    </source>
</evidence>
<keyword evidence="2" id="KW-0813">Transport</keyword>
<organism evidence="9 10">
    <name type="scientific">Bifidobacterium apri</name>
    <dbReference type="NCBI Taxonomy" id="1769423"/>
    <lineage>
        <taxon>Bacteria</taxon>
        <taxon>Bacillati</taxon>
        <taxon>Actinomycetota</taxon>
        <taxon>Actinomycetes</taxon>
        <taxon>Bifidobacteriales</taxon>
        <taxon>Bifidobacteriaceae</taxon>
        <taxon>Bifidobacterium</taxon>
    </lineage>
</organism>
<dbReference type="InterPro" id="IPR006061">
    <property type="entry name" value="SBP_1_CS"/>
</dbReference>
<evidence type="ECO:0000313" key="10">
    <source>
        <dbReference type="Proteomes" id="UP000440041"/>
    </source>
</evidence>
<dbReference type="InterPro" id="IPR050490">
    <property type="entry name" value="Bact_solute-bd_prot1"/>
</dbReference>
<keyword evidence="4 8" id="KW-0732">Signal</keyword>
<evidence type="ECO:0000256" key="3">
    <source>
        <dbReference type="ARBA" id="ARBA00022475"/>
    </source>
</evidence>
<keyword evidence="5" id="KW-0472">Membrane</keyword>
<dbReference type="RefSeq" id="WP_152355411.1">
    <property type="nucleotide sequence ID" value="NZ_JBHLXF010000029.1"/>
</dbReference>
<dbReference type="SUPFAM" id="SSF53850">
    <property type="entry name" value="Periplasmic binding protein-like II"/>
    <property type="match status" value="1"/>
</dbReference>
<comment type="similarity">
    <text evidence="1">Belongs to the bacterial solute-binding protein 1 family.</text>
</comment>
<evidence type="ECO:0000256" key="6">
    <source>
        <dbReference type="ARBA" id="ARBA00023139"/>
    </source>
</evidence>
<dbReference type="Gene3D" id="3.40.190.10">
    <property type="entry name" value="Periplasmic binding protein-like II"/>
    <property type="match status" value="2"/>
</dbReference>